<feature type="signal peptide" evidence="1">
    <location>
        <begin position="1"/>
        <end position="33"/>
    </location>
</feature>
<proteinExistence type="predicted"/>
<gene>
    <name evidence="2" type="ORF">OAUR00152_LOCUS11130</name>
</gene>
<name>A0A7S4IGH6_9STRA</name>
<accession>A0A7S4IGH6</accession>
<evidence type="ECO:0000313" key="2">
    <source>
        <dbReference type="EMBL" id="CAE2228724.1"/>
    </source>
</evidence>
<feature type="chain" id="PRO_5030554851" evidence="1">
    <location>
        <begin position="34"/>
        <end position="452"/>
    </location>
</feature>
<sequence>MRIISIEDGAGAAAAFVLSTMLFAASLPPPVSATAAARLPSPSCMLNGNASSSASATPLPHPCPLPRGWDVDWSVLNSTALLSTNPEGYYPPKERTWGWVTLDWQANRAEWLVDDDPKNTRCQQVNAANCAALKSEGKVRRCTIYHNLELALEWIESDRAVMDEEHVDAGWFLRYPNGTAYDVRRKPPPDVHNPNQPLPILSQWFVDWRNRDAAEYFVASILEASSLPGVDGTFTDDARGAGTEHADLGRILRLTDHELREIEFATQQGGNYLATVLAMNGKTCFDCVGGQVSWTGAADGVDVDVVGGRGGFGYNQRPPPRTQIYGVDKCTEWMRNYCAPGMQGRGMFMDWDVRPDATDHEQTMAAFLITRPPVAFIGSYMMRGEGEVDPFPPHKNAWSPLFNLDVGVPRSLCEEVEDGIFRREWSKGVAALDCHTYTATLDFESFPTSVAR</sequence>
<protein>
    <submittedName>
        <fullName evidence="2">Uncharacterized protein</fullName>
    </submittedName>
</protein>
<dbReference type="AlphaFoldDB" id="A0A7S4IGH6"/>
<keyword evidence="1" id="KW-0732">Signal</keyword>
<organism evidence="2">
    <name type="scientific">Odontella aurita</name>
    <dbReference type="NCBI Taxonomy" id="265563"/>
    <lineage>
        <taxon>Eukaryota</taxon>
        <taxon>Sar</taxon>
        <taxon>Stramenopiles</taxon>
        <taxon>Ochrophyta</taxon>
        <taxon>Bacillariophyta</taxon>
        <taxon>Mediophyceae</taxon>
        <taxon>Biddulphiophycidae</taxon>
        <taxon>Eupodiscales</taxon>
        <taxon>Odontellaceae</taxon>
        <taxon>Odontella</taxon>
    </lineage>
</organism>
<reference evidence="2" key="1">
    <citation type="submission" date="2021-01" db="EMBL/GenBank/DDBJ databases">
        <authorList>
            <person name="Corre E."/>
            <person name="Pelletier E."/>
            <person name="Niang G."/>
            <person name="Scheremetjew M."/>
            <person name="Finn R."/>
            <person name="Kale V."/>
            <person name="Holt S."/>
            <person name="Cochrane G."/>
            <person name="Meng A."/>
            <person name="Brown T."/>
            <person name="Cohen L."/>
        </authorList>
    </citation>
    <scope>NUCLEOTIDE SEQUENCE</scope>
    <source>
        <strain evidence="2">Isolate 1302-5</strain>
    </source>
</reference>
<evidence type="ECO:0000256" key="1">
    <source>
        <dbReference type="SAM" id="SignalP"/>
    </source>
</evidence>
<dbReference type="EMBL" id="HBKQ01016510">
    <property type="protein sequence ID" value="CAE2228724.1"/>
    <property type="molecule type" value="Transcribed_RNA"/>
</dbReference>